<dbReference type="Pfam" id="PF13432">
    <property type="entry name" value="TPR_16"/>
    <property type="match status" value="1"/>
</dbReference>
<evidence type="ECO:0000256" key="1">
    <source>
        <dbReference type="PROSITE-ProRule" id="PRU00339"/>
    </source>
</evidence>
<dbReference type="PROSITE" id="PS50005">
    <property type="entry name" value="TPR"/>
    <property type="match status" value="1"/>
</dbReference>
<name>A0A5B8VFH7_9BACT</name>
<dbReference type="SUPFAM" id="SSF48452">
    <property type="entry name" value="TPR-like"/>
    <property type="match status" value="3"/>
</dbReference>
<dbReference type="SMART" id="SM00028">
    <property type="entry name" value="TPR"/>
    <property type="match status" value="4"/>
</dbReference>
<dbReference type="OrthoDB" id="638548at2"/>
<dbReference type="InterPro" id="IPR019734">
    <property type="entry name" value="TPR_rpt"/>
</dbReference>
<dbReference type="AlphaFoldDB" id="A0A5B8VFH7"/>
<dbReference type="PANTHER" id="PTHR12558:SF13">
    <property type="entry name" value="CELL DIVISION CYCLE PROTEIN 27 HOMOLOG"/>
    <property type="match status" value="1"/>
</dbReference>
<feature type="repeat" description="TPR" evidence="1">
    <location>
        <begin position="157"/>
        <end position="190"/>
    </location>
</feature>
<dbReference type="RefSeq" id="WP_147192618.1">
    <property type="nucleotide sequence ID" value="NZ_CP042435.1"/>
</dbReference>
<protein>
    <recommendedName>
        <fullName evidence="4">Tetratricopeptide repeat protein</fullName>
    </recommendedName>
</protein>
<gene>
    <name evidence="2" type="ORF">FRZ67_21470</name>
</gene>
<proteinExistence type="predicted"/>
<dbReference type="Gene3D" id="1.25.40.10">
    <property type="entry name" value="Tetratricopeptide repeat domain"/>
    <property type="match status" value="3"/>
</dbReference>
<evidence type="ECO:0000313" key="2">
    <source>
        <dbReference type="EMBL" id="QEC69742.1"/>
    </source>
</evidence>
<dbReference type="PANTHER" id="PTHR12558">
    <property type="entry name" value="CELL DIVISION CYCLE 16,23,27"/>
    <property type="match status" value="1"/>
</dbReference>
<keyword evidence="1" id="KW-0802">TPR repeat</keyword>
<dbReference type="KEGG" id="pgin:FRZ67_21470"/>
<dbReference type="EMBL" id="CP042435">
    <property type="protein sequence ID" value="QEC69742.1"/>
    <property type="molecule type" value="Genomic_DNA"/>
</dbReference>
<accession>A0A5B8VFH7</accession>
<dbReference type="InterPro" id="IPR011990">
    <property type="entry name" value="TPR-like_helical_dom_sf"/>
</dbReference>
<evidence type="ECO:0000313" key="3">
    <source>
        <dbReference type="Proteomes" id="UP000321533"/>
    </source>
</evidence>
<reference evidence="2 3" key="1">
    <citation type="journal article" date="2016" name="Int. J. Syst. Evol. Microbiol.">
        <title>Panacibacter ginsenosidivorans gen. nov., sp. nov., with ginsenoside converting activity isolated from soil of a ginseng field.</title>
        <authorList>
            <person name="Siddiqi M.Z."/>
            <person name="Muhammad Shafi S."/>
            <person name="Choi K.D."/>
            <person name="Im W.T."/>
        </authorList>
    </citation>
    <scope>NUCLEOTIDE SEQUENCE [LARGE SCALE GENOMIC DNA]</scope>
    <source>
        <strain evidence="2 3">Gsoil1550</strain>
    </source>
</reference>
<keyword evidence="3" id="KW-1185">Reference proteome</keyword>
<sequence length="537" mass="61887">MKSIFIIIICLIFSTAVFPQSIQEVKALIYHQRYNSAEKMLHTILQAGADNEEAWYLLIKTNLEQDKVTQIKDSLQKAPQTVLNAPLIKAAYGHILLRENDAASAQQNFEAALKQTKYKDAAVLIEIAQAYIDIKEADANYSIELLTKAIKRDKKNPEIYALMGDAYSKLSNGSDAYSAYQKALQVDPSYARAFYRLGKIFTSQKNPVYMQYFNDALTTDSLYAPALYEVYYHYYYRDAALAMTYLKKYIAASDYSIENDYMLTDMLLVQKDYKAAVHSGQELIKKEGKNVSPRIYKLVANSYKNLNDNENAFEYMQKYFSKNTDTTFLVSDYETMGDIYAETGKNTDSAAYYYAMAAKLNEKEAERFRLYKTIATLYGKEKNYEQQALWLKKYYDGNVKATNVDLFNCGLAYYYATEYNNADSVFGIYTKKYPDQKYGYYWRAKANVAIDTAMEKGLAIPHYLKVIEIAEKDTADDQNRKRLIESYGYLASYKANHEKDYNGSLLYFEKILDLQPENEDAKKYIAILKKYVNDGIN</sequence>
<dbReference type="Proteomes" id="UP000321533">
    <property type="component" value="Chromosome"/>
</dbReference>
<evidence type="ECO:0008006" key="4">
    <source>
        <dbReference type="Google" id="ProtNLM"/>
    </source>
</evidence>
<organism evidence="2 3">
    <name type="scientific">Panacibacter ginsenosidivorans</name>
    <dbReference type="NCBI Taxonomy" id="1813871"/>
    <lineage>
        <taxon>Bacteria</taxon>
        <taxon>Pseudomonadati</taxon>
        <taxon>Bacteroidota</taxon>
        <taxon>Chitinophagia</taxon>
        <taxon>Chitinophagales</taxon>
        <taxon>Chitinophagaceae</taxon>
        <taxon>Panacibacter</taxon>
    </lineage>
</organism>